<dbReference type="SMART" id="SM00856">
    <property type="entry name" value="PMEI"/>
    <property type="match status" value="1"/>
</dbReference>
<dbReference type="GO" id="GO:0045490">
    <property type="term" value="P:pectin catabolic process"/>
    <property type="evidence" value="ECO:0007669"/>
    <property type="project" value="UniProtKB-UniRule"/>
</dbReference>
<evidence type="ECO:0000313" key="11">
    <source>
        <dbReference type="Proteomes" id="UP000694918"/>
    </source>
</evidence>
<keyword evidence="9" id="KW-0732">Signal</keyword>
<evidence type="ECO:0000256" key="1">
    <source>
        <dbReference type="ARBA" id="ARBA00004191"/>
    </source>
</evidence>
<accession>A0AAJ6TGU1</accession>
<dbReference type="RefSeq" id="XP_011010925.1">
    <property type="nucleotide sequence ID" value="XM_011012623.1"/>
</dbReference>
<feature type="signal peptide" evidence="9">
    <location>
        <begin position="1"/>
        <end position="23"/>
    </location>
</feature>
<gene>
    <name evidence="12" type="primary">LOC105115668</name>
</gene>
<dbReference type="GO" id="GO:0004857">
    <property type="term" value="F:enzyme inhibitor activity"/>
    <property type="evidence" value="ECO:0007669"/>
    <property type="project" value="InterPro"/>
</dbReference>
<dbReference type="InterPro" id="IPR011050">
    <property type="entry name" value="Pectin_lyase_fold/virulence"/>
</dbReference>
<dbReference type="Pfam" id="PF04043">
    <property type="entry name" value="PMEI"/>
    <property type="match status" value="1"/>
</dbReference>
<comment type="similarity">
    <text evidence="4">In the C-terminal section; belongs to the pectinesterase family.</text>
</comment>
<dbReference type="InterPro" id="IPR033131">
    <property type="entry name" value="Pectinesterase_Asp_AS"/>
</dbReference>
<dbReference type="PANTHER" id="PTHR31707">
    <property type="entry name" value="PECTINESTERASE"/>
    <property type="match status" value="1"/>
</dbReference>
<dbReference type="AlphaFoldDB" id="A0AAJ6TGU1"/>
<dbReference type="InterPro" id="IPR012334">
    <property type="entry name" value="Pectin_lyas_fold"/>
</dbReference>
<evidence type="ECO:0000256" key="3">
    <source>
        <dbReference type="ARBA" id="ARBA00006027"/>
    </source>
</evidence>
<evidence type="ECO:0000256" key="7">
    <source>
        <dbReference type="ARBA" id="ARBA00023085"/>
    </source>
</evidence>
<dbReference type="SUPFAM" id="SSF51126">
    <property type="entry name" value="Pectin lyase-like"/>
    <property type="match status" value="1"/>
</dbReference>
<dbReference type="CDD" id="cd15798">
    <property type="entry name" value="PMEI-like_3"/>
    <property type="match status" value="1"/>
</dbReference>
<dbReference type="InterPro" id="IPR000070">
    <property type="entry name" value="Pectinesterase_cat"/>
</dbReference>
<keyword evidence="9" id="KW-0964">Secreted</keyword>
<evidence type="ECO:0000256" key="5">
    <source>
        <dbReference type="ARBA" id="ARBA00022512"/>
    </source>
</evidence>
<keyword evidence="7 9" id="KW-0063">Aspartyl esterase</keyword>
<comment type="similarity">
    <text evidence="3">In the N-terminal section; belongs to the PMEI family.</text>
</comment>
<evidence type="ECO:0000256" key="4">
    <source>
        <dbReference type="ARBA" id="ARBA00007786"/>
    </source>
</evidence>
<dbReference type="InterPro" id="IPR035513">
    <property type="entry name" value="Invertase/methylesterase_inhib"/>
</dbReference>
<sequence length="518" mass="57447">MATKFGLSVLFISFCSLFSPTLSSITYNEIDSWCSKTPHPEPCKYSMKQNPNHFIPNQEFESRKVAIELALQSALTAQNHHQRLWPTLRIEKEKNAWKHCLNFYNKTIDELILALASNIKSTNFNTQTWLSAASTYLESCKDTINDLGVSGSMLSLMIFPSNNVSKLITNSLALHNKASSIFPQSYQDDFPTWVKSADRKLLQEPSPSPDLVVAQDGSGDYSIIKAALEAAEKSSGNGRFVIYIKSGVYKEYLEIGKKLENIMLVGDGMTKTIITGNKSLGGGVDTFHTATVGVDGQGFIARDITFQNTAGPQNHQAVALRSSSDYSVFYRCGFEGYQDTLYVHSKRQFYRECSIYGTIDFIFGDAAVVLQNCMIYVRRPFGSQNNVITAQGRSCPYTNTGIVIHNSQVFSAEDLGSSKTYLGRPWRKYSRTVFLSTYLDSLVDPAGWLEWDGNFALNTLYYGEYKNTGPGASTSGRVKWPGYKVITSAEEASEFTVANFIGGRSWLPATGVQFAAGL</sequence>
<feature type="chain" id="PRO_5042316166" description="Pectinesterase" evidence="9">
    <location>
        <begin position="24"/>
        <end position="518"/>
    </location>
</feature>
<dbReference type="FunFam" id="2.160.20.10:FF:000001">
    <property type="entry name" value="Pectinesterase"/>
    <property type="match status" value="1"/>
</dbReference>
<dbReference type="SUPFAM" id="SSF101148">
    <property type="entry name" value="Plant invertase/pectin methylesterase inhibitor"/>
    <property type="match status" value="1"/>
</dbReference>
<dbReference type="Pfam" id="PF01095">
    <property type="entry name" value="Pectinesterase"/>
    <property type="match status" value="1"/>
</dbReference>
<reference evidence="12" key="1">
    <citation type="submission" date="2025-08" db="UniProtKB">
        <authorList>
            <consortium name="RefSeq"/>
        </authorList>
    </citation>
    <scope>IDENTIFICATION</scope>
</reference>
<name>A0AAJ6TGU1_POPEU</name>
<dbReference type="Gene3D" id="2.160.20.10">
    <property type="entry name" value="Single-stranded right-handed beta-helix, Pectin lyase-like"/>
    <property type="match status" value="1"/>
</dbReference>
<feature type="domain" description="Pectinesterase inhibitor" evidence="10">
    <location>
        <begin position="25"/>
        <end position="174"/>
    </location>
</feature>
<comment type="subcellular location">
    <subcellularLocation>
        <location evidence="1 9">Secreted</location>
        <location evidence="1 9">Cell wall</location>
    </subcellularLocation>
</comment>
<dbReference type="PROSITE" id="PS00503">
    <property type="entry name" value="PECTINESTERASE_2"/>
    <property type="match status" value="1"/>
</dbReference>
<dbReference type="EC" id="3.1.1.11" evidence="9"/>
<evidence type="ECO:0000256" key="6">
    <source>
        <dbReference type="ARBA" id="ARBA00022801"/>
    </source>
</evidence>
<dbReference type="PROSITE" id="PS00800">
    <property type="entry name" value="PECTINESTERASE_1"/>
    <property type="match status" value="1"/>
</dbReference>
<keyword evidence="11" id="KW-1185">Reference proteome</keyword>
<dbReference type="GeneID" id="105115668"/>
<dbReference type="GO" id="GO:0042545">
    <property type="term" value="P:cell wall modification"/>
    <property type="evidence" value="ECO:0007669"/>
    <property type="project" value="UniProtKB-UniRule"/>
</dbReference>
<dbReference type="InterPro" id="IPR018040">
    <property type="entry name" value="Pectinesterase_Tyr_AS"/>
</dbReference>
<evidence type="ECO:0000259" key="10">
    <source>
        <dbReference type="SMART" id="SM00856"/>
    </source>
</evidence>
<comment type="catalytic activity">
    <reaction evidence="9">
        <text>[(1-&gt;4)-alpha-D-galacturonosyl methyl ester](n) + n H2O = [(1-&gt;4)-alpha-D-galacturonosyl](n) + n methanol + n H(+)</text>
        <dbReference type="Rhea" id="RHEA:22380"/>
        <dbReference type="Rhea" id="RHEA-COMP:14570"/>
        <dbReference type="Rhea" id="RHEA-COMP:14573"/>
        <dbReference type="ChEBI" id="CHEBI:15377"/>
        <dbReference type="ChEBI" id="CHEBI:15378"/>
        <dbReference type="ChEBI" id="CHEBI:17790"/>
        <dbReference type="ChEBI" id="CHEBI:140522"/>
        <dbReference type="ChEBI" id="CHEBI:140523"/>
        <dbReference type="EC" id="3.1.1.11"/>
    </reaction>
</comment>
<comment type="function">
    <text evidence="9">Acts in the modification of cell walls via demethylesterification of cell wall pectin.</text>
</comment>
<feature type="active site" evidence="8">
    <location>
        <position position="360"/>
    </location>
</feature>
<dbReference type="GO" id="GO:0030599">
    <property type="term" value="F:pectinesterase activity"/>
    <property type="evidence" value="ECO:0007669"/>
    <property type="project" value="UniProtKB-UniRule"/>
</dbReference>
<keyword evidence="9" id="KW-0961">Cell wall biogenesis/degradation</keyword>
<protein>
    <recommendedName>
        <fullName evidence="9">Pectinesterase</fullName>
        <ecNumber evidence="9">3.1.1.11</ecNumber>
    </recommendedName>
</protein>
<keyword evidence="6 9" id="KW-0378">Hydrolase</keyword>
<dbReference type="Proteomes" id="UP000694918">
    <property type="component" value="Unplaced"/>
</dbReference>
<evidence type="ECO:0000256" key="2">
    <source>
        <dbReference type="ARBA" id="ARBA00005184"/>
    </source>
</evidence>
<dbReference type="InterPro" id="IPR006501">
    <property type="entry name" value="Pectinesterase_inhib_dom"/>
</dbReference>
<proteinExistence type="inferred from homology"/>
<comment type="pathway">
    <text evidence="2 9">Glycan metabolism; pectin degradation; 2-dehydro-3-deoxy-D-gluconate from pectin: step 1/5.</text>
</comment>
<keyword evidence="5 9" id="KW-0134">Cell wall</keyword>
<dbReference type="Gene3D" id="1.20.140.40">
    <property type="entry name" value="Invertase/pectin methylesterase inhibitor family protein"/>
    <property type="match status" value="1"/>
</dbReference>
<organism evidence="11 12">
    <name type="scientific">Populus euphratica</name>
    <name type="common">Euphrates poplar</name>
    <dbReference type="NCBI Taxonomy" id="75702"/>
    <lineage>
        <taxon>Eukaryota</taxon>
        <taxon>Viridiplantae</taxon>
        <taxon>Streptophyta</taxon>
        <taxon>Embryophyta</taxon>
        <taxon>Tracheophyta</taxon>
        <taxon>Spermatophyta</taxon>
        <taxon>Magnoliopsida</taxon>
        <taxon>eudicotyledons</taxon>
        <taxon>Gunneridae</taxon>
        <taxon>Pentapetalae</taxon>
        <taxon>rosids</taxon>
        <taxon>fabids</taxon>
        <taxon>Malpighiales</taxon>
        <taxon>Salicaceae</taxon>
        <taxon>Saliceae</taxon>
        <taxon>Populus</taxon>
    </lineage>
</organism>
<evidence type="ECO:0000313" key="12">
    <source>
        <dbReference type="RefSeq" id="XP_011010925.1"/>
    </source>
</evidence>
<evidence type="ECO:0000256" key="8">
    <source>
        <dbReference type="PROSITE-ProRule" id="PRU10040"/>
    </source>
</evidence>
<dbReference type="NCBIfam" id="TIGR01614">
    <property type="entry name" value="PME_inhib"/>
    <property type="match status" value="1"/>
</dbReference>
<evidence type="ECO:0000256" key="9">
    <source>
        <dbReference type="RuleBase" id="RU000589"/>
    </source>
</evidence>